<dbReference type="GO" id="GO:0000976">
    <property type="term" value="F:transcription cis-regulatory region binding"/>
    <property type="evidence" value="ECO:0007669"/>
    <property type="project" value="TreeGrafter"/>
</dbReference>
<evidence type="ECO:0000256" key="2">
    <source>
        <dbReference type="ARBA" id="ARBA00023125"/>
    </source>
</evidence>
<accession>A0A6N8TBB1</accession>
<reference evidence="6 7" key="1">
    <citation type="submission" date="2019-12" db="EMBL/GenBank/DDBJ databases">
        <title>Shinella granuli gen. nov., sp. nov., and proposal of the reclassification of Zoogloea ramigera ATCC 19623 as Shinella zoogloeoides sp. nov.</title>
        <authorList>
            <person name="Gao J."/>
        </authorList>
    </citation>
    <scope>NUCLEOTIDE SEQUENCE [LARGE SCALE GENOMIC DNA]</scope>
    <source>
        <strain evidence="6 7">DSM 287</strain>
    </source>
</reference>
<dbReference type="Gene3D" id="1.10.357.10">
    <property type="entry name" value="Tetracycline Repressor, domain 2"/>
    <property type="match status" value="1"/>
</dbReference>
<dbReference type="InterPro" id="IPR036271">
    <property type="entry name" value="Tet_transcr_reg_TetR-rel_C_sf"/>
</dbReference>
<dbReference type="GO" id="GO:0003700">
    <property type="term" value="F:DNA-binding transcription factor activity"/>
    <property type="evidence" value="ECO:0007669"/>
    <property type="project" value="TreeGrafter"/>
</dbReference>
<dbReference type="RefSeq" id="WP_160785929.1">
    <property type="nucleotide sequence ID" value="NZ_CP086610.1"/>
</dbReference>
<evidence type="ECO:0000256" key="3">
    <source>
        <dbReference type="ARBA" id="ARBA00023163"/>
    </source>
</evidence>
<feature type="domain" description="HTH tetR-type" evidence="5">
    <location>
        <begin position="6"/>
        <end position="66"/>
    </location>
</feature>
<name>A0A6N8TBB1_SHIZO</name>
<dbReference type="InterPro" id="IPR001647">
    <property type="entry name" value="HTH_TetR"/>
</dbReference>
<dbReference type="SUPFAM" id="SSF46689">
    <property type="entry name" value="Homeodomain-like"/>
    <property type="match status" value="1"/>
</dbReference>
<feature type="DNA-binding region" description="H-T-H motif" evidence="4">
    <location>
        <begin position="29"/>
        <end position="48"/>
    </location>
</feature>
<evidence type="ECO:0000259" key="5">
    <source>
        <dbReference type="PROSITE" id="PS50977"/>
    </source>
</evidence>
<dbReference type="Proteomes" id="UP000440304">
    <property type="component" value="Unassembled WGS sequence"/>
</dbReference>
<keyword evidence="3" id="KW-0804">Transcription</keyword>
<proteinExistence type="predicted"/>
<dbReference type="SUPFAM" id="SSF48498">
    <property type="entry name" value="Tetracyclin repressor-like, C-terminal domain"/>
    <property type="match status" value="1"/>
</dbReference>
<evidence type="ECO:0000256" key="4">
    <source>
        <dbReference type="PROSITE-ProRule" id="PRU00335"/>
    </source>
</evidence>
<dbReference type="AlphaFoldDB" id="A0A6N8TBB1"/>
<dbReference type="InterPro" id="IPR050109">
    <property type="entry name" value="HTH-type_TetR-like_transc_reg"/>
</dbReference>
<keyword evidence="1" id="KW-0805">Transcription regulation</keyword>
<dbReference type="Pfam" id="PF09209">
    <property type="entry name" value="CecR_C"/>
    <property type="match status" value="1"/>
</dbReference>
<dbReference type="Pfam" id="PF00440">
    <property type="entry name" value="TetR_N"/>
    <property type="match status" value="1"/>
</dbReference>
<protein>
    <submittedName>
        <fullName evidence="6">CerR family C-terminal domain-containing protein</fullName>
    </submittedName>
</protein>
<gene>
    <name evidence="6" type="ORF">GR156_09455</name>
</gene>
<comment type="caution">
    <text evidence="6">The sequence shown here is derived from an EMBL/GenBank/DDBJ whole genome shotgun (WGS) entry which is preliminary data.</text>
</comment>
<evidence type="ECO:0000256" key="1">
    <source>
        <dbReference type="ARBA" id="ARBA00023015"/>
    </source>
</evidence>
<evidence type="ECO:0000313" key="7">
    <source>
        <dbReference type="Proteomes" id="UP000440304"/>
    </source>
</evidence>
<dbReference type="PANTHER" id="PTHR30055">
    <property type="entry name" value="HTH-TYPE TRANSCRIPTIONAL REGULATOR RUTR"/>
    <property type="match status" value="1"/>
</dbReference>
<keyword evidence="2 4" id="KW-0238">DNA-binding</keyword>
<sequence>MQENEHPTRAALVQVALRLFGRDGFAATSTRAIAAEAETNISSIAYHFGGKDGLRLACADFVASRIGQIARVLPADPARLTPAVAHHILKRLLRRMVLFLTAPAAEPLVAFLLRELAQPTSPVPERLYRTLIENRHRALCHIWSIATGKPAESEDVKLAVFSLVGQAAYFRLAAPVVQRRMDWNGYPPAATRAIARRLLFNLDAILEAENG</sequence>
<dbReference type="InterPro" id="IPR009057">
    <property type="entry name" value="Homeodomain-like_sf"/>
</dbReference>
<dbReference type="PANTHER" id="PTHR30055:SF234">
    <property type="entry name" value="HTH-TYPE TRANSCRIPTIONAL REGULATOR BETI"/>
    <property type="match status" value="1"/>
</dbReference>
<evidence type="ECO:0000313" key="6">
    <source>
        <dbReference type="EMBL" id="MXO00527.1"/>
    </source>
</evidence>
<dbReference type="OrthoDB" id="2356263at2"/>
<dbReference type="Gene3D" id="1.10.10.60">
    <property type="entry name" value="Homeodomain-like"/>
    <property type="match status" value="1"/>
</dbReference>
<dbReference type="InterPro" id="IPR015292">
    <property type="entry name" value="Tscrpt_reg_YbiH_C"/>
</dbReference>
<organism evidence="6 7">
    <name type="scientific">Shinella zoogloeoides</name>
    <name type="common">Crabtreella saccharophila</name>
    <dbReference type="NCBI Taxonomy" id="352475"/>
    <lineage>
        <taxon>Bacteria</taxon>
        <taxon>Pseudomonadati</taxon>
        <taxon>Pseudomonadota</taxon>
        <taxon>Alphaproteobacteria</taxon>
        <taxon>Hyphomicrobiales</taxon>
        <taxon>Rhizobiaceae</taxon>
        <taxon>Shinella</taxon>
    </lineage>
</organism>
<dbReference type="EMBL" id="WUML01000006">
    <property type="protein sequence ID" value="MXO00527.1"/>
    <property type="molecule type" value="Genomic_DNA"/>
</dbReference>
<dbReference type="PROSITE" id="PS50977">
    <property type="entry name" value="HTH_TETR_2"/>
    <property type="match status" value="1"/>
</dbReference>